<dbReference type="Pfam" id="PF00266">
    <property type="entry name" value="Aminotran_5"/>
    <property type="match status" value="1"/>
</dbReference>
<protein>
    <submittedName>
        <fullName evidence="4">Cysteine desulfurase</fullName>
    </submittedName>
</protein>
<reference evidence="4" key="1">
    <citation type="submission" date="2020-10" db="EMBL/GenBank/DDBJ databases">
        <authorList>
            <person name="Gilroy R."/>
        </authorList>
    </citation>
    <scope>NUCLEOTIDE SEQUENCE</scope>
    <source>
        <strain evidence="4">1063</strain>
    </source>
</reference>
<keyword evidence="2" id="KW-0663">Pyridoxal phosphate</keyword>
<organism evidence="4 5">
    <name type="scientific">Candidatus Limadaptatus stercorigallinarum</name>
    <dbReference type="NCBI Taxonomy" id="2840845"/>
    <lineage>
        <taxon>Bacteria</taxon>
        <taxon>Bacillati</taxon>
        <taxon>Bacillota</taxon>
        <taxon>Clostridia</taxon>
        <taxon>Eubacteriales</taxon>
        <taxon>Candidatus Limadaptatus</taxon>
    </lineage>
</organism>
<dbReference type="PANTHER" id="PTHR11601">
    <property type="entry name" value="CYSTEINE DESULFURYLASE FAMILY MEMBER"/>
    <property type="match status" value="1"/>
</dbReference>
<dbReference type="AlphaFoldDB" id="A0A9D1HUG6"/>
<dbReference type="InterPro" id="IPR015422">
    <property type="entry name" value="PyrdxlP-dep_Trfase_small"/>
</dbReference>
<evidence type="ECO:0000259" key="3">
    <source>
        <dbReference type="Pfam" id="PF00266"/>
    </source>
</evidence>
<sequence>MIYLDNAATTKMYDEALRVLTEANEKRWFNASALYKEASEESKTIRRARETLLGALKAGDGELYFLSGGTEADNTALFCTRKAKGSRVIVSEGEHDAVINPAKVLKEQGYDVVFAPIKSDGGVDEEKFAALLTPDVSLVSVMHVSNETGAVNDIAKLSAMTKRAAPKAVFHSDGVQAFGKIKVNLRSLGADLYTVSGHKIHGPKGIGALYVAKGAPVKPLVFGGGQEKGFRSGTENGPAIEAFAAAAERTMRNFEEDCSKKRRYLEYLREGLENRVPDVKIITDTERSAPHILTVAFGGVRGEVLLHALEERGILVGVGSACSSHRESRFKSLLGLDEAHRDGIVRFSVSAFNDFSEVATVVRETADAVARLKEYARK</sequence>
<comment type="caution">
    <text evidence="4">The sequence shown here is derived from an EMBL/GenBank/DDBJ whole genome shotgun (WGS) entry which is preliminary data.</text>
</comment>
<dbReference type="InterPro" id="IPR016454">
    <property type="entry name" value="Cysteine_dSase"/>
</dbReference>
<dbReference type="GO" id="GO:0003824">
    <property type="term" value="F:catalytic activity"/>
    <property type="evidence" value="ECO:0007669"/>
    <property type="project" value="UniProtKB-ARBA"/>
</dbReference>
<dbReference type="Gene3D" id="3.40.640.10">
    <property type="entry name" value="Type I PLP-dependent aspartate aminotransferase-like (Major domain)"/>
    <property type="match status" value="1"/>
</dbReference>
<evidence type="ECO:0000313" key="5">
    <source>
        <dbReference type="Proteomes" id="UP000824088"/>
    </source>
</evidence>
<dbReference type="Gene3D" id="3.90.1150.10">
    <property type="entry name" value="Aspartate Aminotransferase, domain 1"/>
    <property type="match status" value="1"/>
</dbReference>
<dbReference type="Proteomes" id="UP000824088">
    <property type="component" value="Unassembled WGS sequence"/>
</dbReference>
<gene>
    <name evidence="4" type="ORF">IAD51_04450</name>
</gene>
<name>A0A9D1HUG6_9FIRM</name>
<proteinExistence type="predicted"/>
<dbReference type="InterPro" id="IPR015424">
    <property type="entry name" value="PyrdxlP-dep_Trfase"/>
</dbReference>
<dbReference type="InterPro" id="IPR000192">
    <property type="entry name" value="Aminotrans_V_dom"/>
</dbReference>
<dbReference type="PIRSF" id="PIRSF005572">
    <property type="entry name" value="NifS"/>
    <property type="match status" value="1"/>
</dbReference>
<evidence type="ECO:0000256" key="1">
    <source>
        <dbReference type="ARBA" id="ARBA00001933"/>
    </source>
</evidence>
<dbReference type="InterPro" id="IPR015421">
    <property type="entry name" value="PyrdxlP-dep_Trfase_major"/>
</dbReference>
<dbReference type="EMBL" id="DVMN01000079">
    <property type="protein sequence ID" value="HIU21465.1"/>
    <property type="molecule type" value="Genomic_DNA"/>
</dbReference>
<dbReference type="Gene3D" id="1.10.260.50">
    <property type="match status" value="1"/>
</dbReference>
<comment type="cofactor">
    <cofactor evidence="1">
        <name>pyridoxal 5'-phosphate</name>
        <dbReference type="ChEBI" id="CHEBI:597326"/>
    </cofactor>
</comment>
<feature type="domain" description="Aminotransferase class V" evidence="3">
    <location>
        <begin position="2"/>
        <end position="359"/>
    </location>
</feature>
<dbReference type="SUPFAM" id="SSF53383">
    <property type="entry name" value="PLP-dependent transferases"/>
    <property type="match status" value="1"/>
</dbReference>
<evidence type="ECO:0000256" key="2">
    <source>
        <dbReference type="ARBA" id="ARBA00022898"/>
    </source>
</evidence>
<evidence type="ECO:0000313" key="4">
    <source>
        <dbReference type="EMBL" id="HIU21465.1"/>
    </source>
</evidence>
<accession>A0A9D1HUG6</accession>
<reference evidence="4" key="2">
    <citation type="journal article" date="2021" name="PeerJ">
        <title>Extensive microbial diversity within the chicken gut microbiome revealed by metagenomics and culture.</title>
        <authorList>
            <person name="Gilroy R."/>
            <person name="Ravi A."/>
            <person name="Getino M."/>
            <person name="Pursley I."/>
            <person name="Horton D.L."/>
            <person name="Alikhan N.F."/>
            <person name="Baker D."/>
            <person name="Gharbi K."/>
            <person name="Hall N."/>
            <person name="Watson M."/>
            <person name="Adriaenssens E.M."/>
            <person name="Foster-Nyarko E."/>
            <person name="Jarju S."/>
            <person name="Secka A."/>
            <person name="Antonio M."/>
            <person name="Oren A."/>
            <person name="Chaudhuri R.R."/>
            <person name="La Ragione R."/>
            <person name="Hildebrand F."/>
            <person name="Pallen M.J."/>
        </authorList>
    </citation>
    <scope>NUCLEOTIDE SEQUENCE</scope>
    <source>
        <strain evidence="4">1063</strain>
    </source>
</reference>
<dbReference type="PANTHER" id="PTHR11601:SF50">
    <property type="entry name" value="CYSTEINE DESULFURASE ISCS 2-RELATED"/>
    <property type="match status" value="1"/>
</dbReference>